<accession>A0A8S4PKD8</accession>
<sequence length="119" mass="13793">MPRSSQDRLARKCYENAITDDEVRAAVHRRDPKSLDQAIEEAQKEEAYLESERIRKGLKPKQRDHHIAAVTDDSQRDELLKMMKEFQQGIQKGMQEGLKEIAGAVKASKEKREPFICRK</sequence>
<keyword evidence="2" id="KW-1185">Reference proteome</keyword>
<evidence type="ECO:0000313" key="1">
    <source>
        <dbReference type="EMBL" id="CAH1793829.1"/>
    </source>
</evidence>
<comment type="caution">
    <text evidence="1">The sequence shown here is derived from an EMBL/GenBank/DDBJ whole genome shotgun (WGS) entry which is preliminary data.</text>
</comment>
<dbReference type="EMBL" id="CAIIXF020000009">
    <property type="protein sequence ID" value="CAH1793829.1"/>
    <property type="molecule type" value="Genomic_DNA"/>
</dbReference>
<protein>
    <submittedName>
        <fullName evidence="1">Uncharacterized protein</fullName>
    </submittedName>
</protein>
<dbReference type="Proteomes" id="UP000749559">
    <property type="component" value="Unassembled WGS sequence"/>
</dbReference>
<feature type="non-terminal residue" evidence="1">
    <location>
        <position position="119"/>
    </location>
</feature>
<name>A0A8S4PKD8_OWEFU</name>
<reference evidence="1" key="1">
    <citation type="submission" date="2022-03" db="EMBL/GenBank/DDBJ databases">
        <authorList>
            <person name="Martin C."/>
        </authorList>
    </citation>
    <scope>NUCLEOTIDE SEQUENCE</scope>
</reference>
<evidence type="ECO:0000313" key="2">
    <source>
        <dbReference type="Proteomes" id="UP000749559"/>
    </source>
</evidence>
<proteinExistence type="predicted"/>
<dbReference type="AlphaFoldDB" id="A0A8S4PKD8"/>
<gene>
    <name evidence="1" type="ORF">OFUS_LOCUS18630</name>
</gene>
<organism evidence="1 2">
    <name type="scientific">Owenia fusiformis</name>
    <name type="common">Polychaete worm</name>
    <dbReference type="NCBI Taxonomy" id="6347"/>
    <lineage>
        <taxon>Eukaryota</taxon>
        <taxon>Metazoa</taxon>
        <taxon>Spiralia</taxon>
        <taxon>Lophotrochozoa</taxon>
        <taxon>Annelida</taxon>
        <taxon>Polychaeta</taxon>
        <taxon>Sedentaria</taxon>
        <taxon>Canalipalpata</taxon>
        <taxon>Sabellida</taxon>
        <taxon>Oweniida</taxon>
        <taxon>Oweniidae</taxon>
        <taxon>Owenia</taxon>
    </lineage>
</organism>